<dbReference type="AlphaFoldDB" id="A0AAP2UHF2"/>
<evidence type="ECO:0000259" key="3">
    <source>
        <dbReference type="Pfam" id="PF16403"/>
    </source>
</evidence>
<dbReference type="InterPro" id="IPR013783">
    <property type="entry name" value="Ig-like_fold"/>
</dbReference>
<evidence type="ECO:0000313" key="5">
    <source>
        <dbReference type="Proteomes" id="UP001204814"/>
    </source>
</evidence>
<protein>
    <submittedName>
        <fullName evidence="4">DUF5011 domain-containing protein</fullName>
    </submittedName>
</protein>
<dbReference type="Pfam" id="PF16403">
    <property type="entry name" value="Bact_surface_Ig-like"/>
    <property type="match status" value="1"/>
</dbReference>
<reference evidence="4" key="1">
    <citation type="submission" date="2022-06" db="EMBL/GenBank/DDBJ databases">
        <title>Isolation of gut microbiota from human fecal samples.</title>
        <authorList>
            <person name="Pamer E.G."/>
            <person name="Barat B."/>
            <person name="Waligurski E."/>
            <person name="Medina S."/>
            <person name="Paddock L."/>
            <person name="Mostad J."/>
        </authorList>
    </citation>
    <scope>NUCLEOTIDE SEQUENCE</scope>
    <source>
        <strain evidence="4">DFI.6.24</strain>
    </source>
</reference>
<feature type="region of interest" description="Disordered" evidence="1">
    <location>
        <begin position="285"/>
        <end position="311"/>
    </location>
</feature>
<sequence length="376" mass="43437">MSKKLDELFETYAYDARQKTQLRLADEKGLDISKMKDPKFNWEQMREISLAMEYGLNPDTLCDPEIGAESMEKIRYSLMNQQSVFEDAKEEIKKKRTKRISLIIFTVIVGFIVSIIYLMNKDTIDKYIEPVPLELTTDRVTVEYGEDIHFMDYIKYYDKSQQLTIPLNQKLNKIKDYKFVYSVTNGVKTKERTLIVSVVDTTKPTIELTQSEITLNNGEQFNPKDYIKKAEDNYDQLSTDNVVINNSIDSNKDGDYEVEYQLKDQHGNVAISTLKVHIRTVSQNEDNTAVGNKEDSTVKKNQEQNNKSNKVETPKTVNIEPKIFYIKDYNYDLSACSQAASNYMNQVLNSSNISLSGYIEPFQEENIIVGYKVTFV</sequence>
<evidence type="ECO:0000256" key="1">
    <source>
        <dbReference type="SAM" id="MobiDB-lite"/>
    </source>
</evidence>
<keyword evidence="2" id="KW-0812">Transmembrane</keyword>
<evidence type="ECO:0000256" key="2">
    <source>
        <dbReference type="SAM" id="Phobius"/>
    </source>
</evidence>
<proteinExistence type="predicted"/>
<accession>A0AAP2UHF2</accession>
<dbReference type="Proteomes" id="UP001204814">
    <property type="component" value="Unassembled WGS sequence"/>
</dbReference>
<dbReference type="RefSeq" id="WP_117829251.1">
    <property type="nucleotide sequence ID" value="NZ_JAJDKX010000007.1"/>
</dbReference>
<keyword evidence="2" id="KW-1133">Transmembrane helix</keyword>
<feature type="domain" description="Pesticidal crystal protein Cry22Aa Ig-like" evidence="3">
    <location>
        <begin position="210"/>
        <end position="277"/>
    </location>
</feature>
<feature type="transmembrane region" description="Helical" evidence="2">
    <location>
        <begin position="100"/>
        <end position="119"/>
    </location>
</feature>
<gene>
    <name evidence="4" type="ORF">NE542_03370</name>
</gene>
<comment type="caution">
    <text evidence="4">The sequence shown here is derived from an EMBL/GenBank/DDBJ whole genome shotgun (WGS) entry which is preliminary data.</text>
</comment>
<dbReference type="InterPro" id="IPR032179">
    <property type="entry name" value="Cry22Aa_Ig-like"/>
</dbReference>
<evidence type="ECO:0000313" key="4">
    <source>
        <dbReference type="EMBL" id="MCQ5060876.1"/>
    </source>
</evidence>
<feature type="compositionally biased region" description="Basic and acidic residues" evidence="1">
    <location>
        <begin position="292"/>
        <end position="302"/>
    </location>
</feature>
<dbReference type="Gene3D" id="2.60.40.10">
    <property type="entry name" value="Immunoglobulins"/>
    <property type="match status" value="1"/>
</dbReference>
<keyword evidence="2" id="KW-0472">Membrane</keyword>
<dbReference type="EMBL" id="JANGBO010000001">
    <property type="protein sequence ID" value="MCQ5060876.1"/>
    <property type="molecule type" value="Genomic_DNA"/>
</dbReference>
<organism evidence="4 5">
    <name type="scientific">Faecalibacillus intestinalis</name>
    <dbReference type="NCBI Taxonomy" id="1982626"/>
    <lineage>
        <taxon>Bacteria</taxon>
        <taxon>Bacillati</taxon>
        <taxon>Bacillota</taxon>
        <taxon>Erysipelotrichia</taxon>
        <taxon>Erysipelotrichales</taxon>
        <taxon>Coprobacillaceae</taxon>
        <taxon>Faecalibacillus</taxon>
    </lineage>
</organism>
<name>A0AAP2UHF2_9FIRM</name>